<proteinExistence type="predicted"/>
<dbReference type="EMBL" id="VUMV01000003">
    <property type="protein sequence ID" value="MST81908.1"/>
    <property type="molecule type" value="Genomic_DNA"/>
</dbReference>
<comment type="caution">
    <text evidence="3">The sequence shown here is derived from an EMBL/GenBank/DDBJ whole genome shotgun (WGS) entry which is preliminary data.</text>
</comment>
<keyword evidence="2" id="KW-0472">Membrane</keyword>
<keyword evidence="2" id="KW-0812">Transmembrane</keyword>
<dbReference type="Proteomes" id="UP000466864">
    <property type="component" value="Unassembled WGS sequence"/>
</dbReference>
<evidence type="ECO:0000256" key="1">
    <source>
        <dbReference type="SAM" id="MobiDB-lite"/>
    </source>
</evidence>
<dbReference type="RefSeq" id="WP_154457811.1">
    <property type="nucleotide sequence ID" value="NZ_VUMV01000003.1"/>
</dbReference>
<name>A0A7X2TPD6_9FIRM</name>
<protein>
    <submittedName>
        <fullName evidence="3">MFS transporter</fullName>
    </submittedName>
</protein>
<keyword evidence="2" id="KW-1133">Transmembrane helix</keyword>
<gene>
    <name evidence="3" type="ORF">FYJ60_06225</name>
</gene>
<evidence type="ECO:0000256" key="2">
    <source>
        <dbReference type="SAM" id="Phobius"/>
    </source>
</evidence>
<dbReference type="AlphaFoldDB" id="A0A7X2TPD6"/>
<reference evidence="3 4" key="1">
    <citation type="submission" date="2019-08" db="EMBL/GenBank/DDBJ databases">
        <title>In-depth cultivation of the pig gut microbiome towards novel bacterial diversity and tailored functional studies.</title>
        <authorList>
            <person name="Wylensek D."/>
            <person name="Hitch T.C.A."/>
            <person name="Clavel T."/>
        </authorList>
    </citation>
    <scope>NUCLEOTIDE SEQUENCE [LARGE SCALE GENOMIC DNA]</scope>
    <source>
        <strain evidence="3 4">Oil+RF-744-WCA-WT-13</strain>
    </source>
</reference>
<sequence length="141" mass="15727">MKKATVSKLSFLSVMSLYLVYLGTAEISPALATLAQHFTGKNVTWISTVPSLFLVIGSLLAGAVLGKRIHFRSLIILAYSAQQTVPKRHNRKSDHRYLFTFCCWNSVFDPFPIPKNNRNTSSQNRLRPAMPEQGLPFGSPC</sequence>
<accession>A0A7X2TPD6</accession>
<evidence type="ECO:0000313" key="3">
    <source>
        <dbReference type="EMBL" id="MST81908.1"/>
    </source>
</evidence>
<organism evidence="3 4">
    <name type="scientific">Bilifractor porci</name>
    <dbReference type="NCBI Taxonomy" id="2606636"/>
    <lineage>
        <taxon>Bacteria</taxon>
        <taxon>Bacillati</taxon>
        <taxon>Bacillota</taxon>
        <taxon>Clostridia</taxon>
        <taxon>Lachnospirales</taxon>
        <taxon>Lachnospiraceae</taxon>
        <taxon>Bilifractor</taxon>
    </lineage>
</organism>
<feature type="transmembrane region" description="Helical" evidence="2">
    <location>
        <begin position="42"/>
        <end position="65"/>
    </location>
</feature>
<evidence type="ECO:0000313" key="4">
    <source>
        <dbReference type="Proteomes" id="UP000466864"/>
    </source>
</evidence>
<feature type="region of interest" description="Disordered" evidence="1">
    <location>
        <begin position="118"/>
        <end position="141"/>
    </location>
</feature>
<keyword evidence="4" id="KW-1185">Reference proteome</keyword>